<evidence type="ECO:0008006" key="4">
    <source>
        <dbReference type="Google" id="ProtNLM"/>
    </source>
</evidence>
<feature type="signal peptide" evidence="1">
    <location>
        <begin position="1"/>
        <end position="25"/>
    </location>
</feature>
<dbReference type="EMBL" id="BMGP01000006">
    <property type="protein sequence ID" value="GGF37966.1"/>
    <property type="molecule type" value="Genomic_DNA"/>
</dbReference>
<proteinExistence type="predicted"/>
<dbReference type="AlphaFoldDB" id="A0A917BCY6"/>
<dbReference type="Pfam" id="PF17963">
    <property type="entry name" value="Big_9"/>
    <property type="match status" value="1"/>
</dbReference>
<dbReference type="Proteomes" id="UP000598775">
    <property type="component" value="Unassembled WGS sequence"/>
</dbReference>
<name>A0A917BCY6_9MICO</name>
<protein>
    <recommendedName>
        <fullName evidence="4">Tandem-95 repeat protein</fullName>
    </recommendedName>
</protein>
<feature type="chain" id="PRO_5038678658" description="Tandem-95 repeat protein" evidence="1">
    <location>
        <begin position="26"/>
        <end position="541"/>
    </location>
</feature>
<organism evidence="2 3">
    <name type="scientific">Subtercola lobariae</name>
    <dbReference type="NCBI Taxonomy" id="1588641"/>
    <lineage>
        <taxon>Bacteria</taxon>
        <taxon>Bacillati</taxon>
        <taxon>Actinomycetota</taxon>
        <taxon>Actinomycetes</taxon>
        <taxon>Micrococcales</taxon>
        <taxon>Microbacteriaceae</taxon>
        <taxon>Subtercola</taxon>
    </lineage>
</organism>
<evidence type="ECO:0000313" key="3">
    <source>
        <dbReference type="Proteomes" id="UP000598775"/>
    </source>
</evidence>
<comment type="caution">
    <text evidence="2">The sequence shown here is derived from an EMBL/GenBank/DDBJ whole genome shotgun (WGS) entry which is preliminary data.</text>
</comment>
<evidence type="ECO:0000313" key="2">
    <source>
        <dbReference type="EMBL" id="GGF37966.1"/>
    </source>
</evidence>
<reference evidence="2 3" key="1">
    <citation type="journal article" date="2014" name="Int. J. Syst. Evol. Microbiol.">
        <title>Complete genome sequence of Corynebacterium casei LMG S-19264T (=DSM 44701T), isolated from a smear-ripened cheese.</title>
        <authorList>
            <consortium name="US DOE Joint Genome Institute (JGI-PGF)"/>
            <person name="Walter F."/>
            <person name="Albersmeier A."/>
            <person name="Kalinowski J."/>
            <person name="Ruckert C."/>
        </authorList>
    </citation>
    <scope>NUCLEOTIDE SEQUENCE [LARGE SCALE GENOMIC DNA]</scope>
    <source>
        <strain evidence="2 3">CGMCC 1.12976</strain>
    </source>
</reference>
<accession>A0A917BCY6</accession>
<gene>
    <name evidence="2" type="ORF">GCM10011399_33700</name>
</gene>
<keyword evidence="3" id="KW-1185">Reference proteome</keyword>
<dbReference type="Gene3D" id="2.60.40.3440">
    <property type="match status" value="1"/>
</dbReference>
<evidence type="ECO:0000256" key="1">
    <source>
        <dbReference type="SAM" id="SignalP"/>
    </source>
</evidence>
<sequence>MRLSKFVWGPALTVLLLVGSATIGAASAQARGHGLPAHAPVVCMLGGGSGISIEYGCGWGDVGGGGTPGNAWGYDRSMFTDTKDKSPWQVLNDPRLFPSSDSGYSCVPGANGSALCTRYSDSPPKTGVSNATVSQLANGTIANTGSVLGFEENDNVTCPNGRGCFLINVYYKNYRADAMYEYDSPGSTPYILSVGWNKNDGKGYAGKGSYIGQSSGFLTAATDAGDLDDPAQIDVGSSMMTSTATTTGGDAQYQLNISAQTAGSVLVHLSTIGLQATSNRVIPAGWIAEPSADPAVLVYLIPNLDANKSATATLYYTVTGASSDTVFADVNGSSTAATLTVRPSAPTCTTANSSFNGRSLVPQGGAVTVLDGAYCTSQPDSTLKVWTGDQRGDGQLAVIGSGNTHAISYQAPNASYVGDDTVYVYSENSAGVASLPTAVPVTVAAPASAVADSYTVAKNAPLAVDVAHGLLANDQFTTGTDGWTVQQGYAPLNGDLTMNANGSFSYTPHPGYSGDDTFRYRLNGPHNAVSQPVTVTIHVTN</sequence>
<keyword evidence="1" id="KW-0732">Signal</keyword>